<dbReference type="InterPro" id="IPR002182">
    <property type="entry name" value="NB-ARC"/>
</dbReference>
<dbReference type="InterPro" id="IPR038005">
    <property type="entry name" value="RX-like_CC"/>
</dbReference>
<name>A0ABD2ZUP0_9GENT</name>
<dbReference type="GO" id="GO:0005524">
    <property type="term" value="F:ATP binding"/>
    <property type="evidence" value="ECO:0007669"/>
    <property type="project" value="UniProtKB-KW"/>
</dbReference>
<dbReference type="GO" id="GO:0051707">
    <property type="term" value="P:response to other organism"/>
    <property type="evidence" value="ECO:0007669"/>
    <property type="project" value="UniProtKB-ARBA"/>
</dbReference>
<sequence>MTEAFALIQFAIEKTEKLLTREWNFPEKVNTDIRNLKDELDMMTAYLKQTDERGELDHQTLACVRKVQDQAHQIDNVLDKFSYHVAEKAAKWYSKLGANRYTKWRADHVISDMTDAINNSLKNMKEIRERYPIANNIIYSQDPGTSSAADIHRRMAPLFLPNAELVGFDEERDVLMSRALDEQETYKIMFVVGMGGSGKTALVRQVFEAVKKDFDCHAWITVSRPKTGDILSNLLGELCNSRAEPAPQLSYSSADLELELIKKLKEYLQDKRYLIGLDDLWIDNTWKSIMFAFPRANSSRIFITTRRADIAYSHKNESIEVRNIPHLSPEPAEKLFHMKAFPKTRRCPPALAGWSDNILRKCGGLPLAIIEIGQFLSSKRESESEWRNLHDDLVSELRSNGHLSNITRVLISSYNDLPYHLKHCFLFMNIFPPNYHIQCRKLIQLWIAEGFINGKNNRKELEDIGEGYLKELIERSLIQVSKVDIDGSPRTCTVHSIMQEIALSKIQDENFCEVCPEQRIISVNDKTRRISIHKSEIGPFNCPNIPACSLLIFGSRTPYHHIGPIPYSSLNFLKVLHLEGAPLDTFPEGIEQLLFLRYLCLRNTGIKSIPKFIGKLRHLETLDLKQTYVSKLPKEMCHLNKLRNLLVCRYYDIGNSVSFNTVKGFEMSSRLELKNLRKLSFVQVQRDRQIILAMGDLKKLRKLGILDLCQKDGRSMCETIQKLTNLYSLNVTAKNEEEILDMQEMEPSPPLQRLYLKGCLKRMPLWISKLQDLVRIRLKWSRLTPPNNPIEILQGLPNLLELQLLEYAYVGNKLDFKTGKFLKLKALELEKLEQLEMIIMRTNTLPCLQKLTTRQCTKLRQIPAGIENLNDLEELHLYDMPEDFVSVLEKNGGNMHHLVQHIPVIRRYYAQNDGQWVMVQIS</sequence>
<comment type="caution">
    <text evidence="11">The sequence shown here is derived from an EMBL/GenBank/DDBJ whole genome shotgun (WGS) entry which is preliminary data.</text>
</comment>
<dbReference type="SUPFAM" id="SSF52058">
    <property type="entry name" value="L domain-like"/>
    <property type="match status" value="1"/>
</dbReference>
<keyword evidence="2" id="KW-0433">Leucine-rich repeat</keyword>
<dbReference type="Gene3D" id="3.40.50.300">
    <property type="entry name" value="P-loop containing nucleotide triphosphate hydrolases"/>
    <property type="match status" value="1"/>
</dbReference>
<organism evidence="11 12">
    <name type="scientific">Cinchona calisaya</name>
    <dbReference type="NCBI Taxonomy" id="153742"/>
    <lineage>
        <taxon>Eukaryota</taxon>
        <taxon>Viridiplantae</taxon>
        <taxon>Streptophyta</taxon>
        <taxon>Embryophyta</taxon>
        <taxon>Tracheophyta</taxon>
        <taxon>Spermatophyta</taxon>
        <taxon>Magnoliopsida</taxon>
        <taxon>eudicotyledons</taxon>
        <taxon>Gunneridae</taxon>
        <taxon>Pentapetalae</taxon>
        <taxon>asterids</taxon>
        <taxon>lamiids</taxon>
        <taxon>Gentianales</taxon>
        <taxon>Rubiaceae</taxon>
        <taxon>Cinchonoideae</taxon>
        <taxon>Cinchoneae</taxon>
        <taxon>Cinchona</taxon>
    </lineage>
</organism>
<dbReference type="AlphaFoldDB" id="A0ABD2ZUP0"/>
<dbReference type="Pfam" id="PF18052">
    <property type="entry name" value="Rx_N"/>
    <property type="match status" value="1"/>
</dbReference>
<feature type="domain" description="Disease resistance N-terminal" evidence="8">
    <location>
        <begin position="8"/>
        <end position="89"/>
    </location>
</feature>
<dbReference type="InterPro" id="IPR042197">
    <property type="entry name" value="Apaf_helical"/>
</dbReference>
<keyword evidence="5" id="KW-0611">Plant defense</keyword>
<keyword evidence="6" id="KW-0067">ATP-binding</keyword>
<dbReference type="Pfam" id="PF23559">
    <property type="entry name" value="WHD_DRP"/>
    <property type="match status" value="1"/>
</dbReference>
<reference evidence="11 12" key="1">
    <citation type="submission" date="2024-11" db="EMBL/GenBank/DDBJ databases">
        <title>A near-complete genome assembly of Cinchona calisaya.</title>
        <authorList>
            <person name="Lian D.C."/>
            <person name="Zhao X.W."/>
            <person name="Wei L."/>
        </authorList>
    </citation>
    <scope>NUCLEOTIDE SEQUENCE [LARGE SCALE GENOMIC DNA]</scope>
    <source>
        <tissue evidence="11">Nenye</tissue>
    </source>
</reference>
<dbReference type="Pfam" id="PF23598">
    <property type="entry name" value="LRR_14"/>
    <property type="match status" value="1"/>
</dbReference>
<evidence type="ECO:0000256" key="1">
    <source>
        <dbReference type="ARBA" id="ARBA00008894"/>
    </source>
</evidence>
<protein>
    <submittedName>
        <fullName evidence="11">Uncharacterized protein</fullName>
    </submittedName>
</protein>
<dbReference type="CDD" id="cd14798">
    <property type="entry name" value="RX-CC_like"/>
    <property type="match status" value="1"/>
</dbReference>
<feature type="domain" description="NB-ARC" evidence="7">
    <location>
        <begin position="179"/>
        <end position="344"/>
    </location>
</feature>
<evidence type="ECO:0000313" key="11">
    <source>
        <dbReference type="EMBL" id="KAL3523175.1"/>
    </source>
</evidence>
<evidence type="ECO:0000256" key="2">
    <source>
        <dbReference type="ARBA" id="ARBA00022614"/>
    </source>
</evidence>
<comment type="similarity">
    <text evidence="1">Belongs to the disease resistance NB-LRR family.</text>
</comment>
<dbReference type="Gene3D" id="1.10.10.10">
    <property type="entry name" value="Winged helix-like DNA-binding domain superfamily/Winged helix DNA-binding domain"/>
    <property type="match status" value="1"/>
</dbReference>
<accession>A0ABD2ZUP0</accession>
<feature type="domain" description="Disease resistance protein winged helix" evidence="9">
    <location>
        <begin position="430"/>
        <end position="502"/>
    </location>
</feature>
<dbReference type="InterPro" id="IPR044974">
    <property type="entry name" value="Disease_R_plants"/>
</dbReference>
<dbReference type="Gene3D" id="1.10.8.430">
    <property type="entry name" value="Helical domain of apoptotic protease-activating factors"/>
    <property type="match status" value="1"/>
</dbReference>
<evidence type="ECO:0000259" key="8">
    <source>
        <dbReference type="Pfam" id="PF18052"/>
    </source>
</evidence>
<dbReference type="InterPro" id="IPR032675">
    <property type="entry name" value="LRR_dom_sf"/>
</dbReference>
<keyword evidence="4" id="KW-0547">Nucleotide-binding</keyword>
<dbReference type="GO" id="GO:0006952">
    <property type="term" value="P:defense response"/>
    <property type="evidence" value="ECO:0007669"/>
    <property type="project" value="UniProtKB-KW"/>
</dbReference>
<dbReference type="SUPFAM" id="SSF52540">
    <property type="entry name" value="P-loop containing nucleoside triphosphate hydrolases"/>
    <property type="match status" value="1"/>
</dbReference>
<evidence type="ECO:0000256" key="4">
    <source>
        <dbReference type="ARBA" id="ARBA00022741"/>
    </source>
</evidence>
<dbReference type="Gene3D" id="1.20.5.4130">
    <property type="match status" value="1"/>
</dbReference>
<evidence type="ECO:0000256" key="6">
    <source>
        <dbReference type="ARBA" id="ARBA00022840"/>
    </source>
</evidence>
<gene>
    <name evidence="11" type="ORF">ACH5RR_016009</name>
</gene>
<proteinExistence type="inferred from homology"/>
<dbReference type="InterPro" id="IPR036388">
    <property type="entry name" value="WH-like_DNA-bd_sf"/>
</dbReference>
<dbReference type="Gene3D" id="3.80.10.10">
    <property type="entry name" value="Ribonuclease Inhibitor"/>
    <property type="match status" value="1"/>
</dbReference>
<evidence type="ECO:0000259" key="7">
    <source>
        <dbReference type="Pfam" id="PF00931"/>
    </source>
</evidence>
<evidence type="ECO:0000259" key="9">
    <source>
        <dbReference type="Pfam" id="PF23559"/>
    </source>
</evidence>
<dbReference type="Proteomes" id="UP001630127">
    <property type="component" value="Unassembled WGS sequence"/>
</dbReference>
<evidence type="ECO:0000313" key="12">
    <source>
        <dbReference type="Proteomes" id="UP001630127"/>
    </source>
</evidence>
<evidence type="ECO:0000256" key="3">
    <source>
        <dbReference type="ARBA" id="ARBA00022737"/>
    </source>
</evidence>
<keyword evidence="12" id="KW-1185">Reference proteome</keyword>
<dbReference type="EMBL" id="JBJUIK010000007">
    <property type="protein sequence ID" value="KAL3523175.1"/>
    <property type="molecule type" value="Genomic_DNA"/>
</dbReference>
<dbReference type="InterPro" id="IPR041118">
    <property type="entry name" value="Rx_N"/>
</dbReference>
<dbReference type="InterPro" id="IPR058922">
    <property type="entry name" value="WHD_DRP"/>
</dbReference>
<dbReference type="PANTHER" id="PTHR23155">
    <property type="entry name" value="DISEASE RESISTANCE PROTEIN RP"/>
    <property type="match status" value="1"/>
</dbReference>
<dbReference type="PRINTS" id="PR00364">
    <property type="entry name" value="DISEASERSIST"/>
</dbReference>
<dbReference type="PANTHER" id="PTHR23155:SF1205">
    <property type="entry name" value="DISEASE RESISTANCE PROTEIN RPM1"/>
    <property type="match status" value="1"/>
</dbReference>
<dbReference type="InterPro" id="IPR055414">
    <property type="entry name" value="LRR_R13L4/SHOC2-like"/>
</dbReference>
<dbReference type="Pfam" id="PF00931">
    <property type="entry name" value="NB-ARC"/>
    <property type="match status" value="1"/>
</dbReference>
<keyword evidence="3" id="KW-0677">Repeat</keyword>
<dbReference type="InterPro" id="IPR027417">
    <property type="entry name" value="P-loop_NTPase"/>
</dbReference>
<evidence type="ECO:0000259" key="10">
    <source>
        <dbReference type="Pfam" id="PF23598"/>
    </source>
</evidence>
<evidence type="ECO:0000256" key="5">
    <source>
        <dbReference type="ARBA" id="ARBA00022821"/>
    </source>
</evidence>
<dbReference type="FunFam" id="1.10.10.10:FF:000322">
    <property type="entry name" value="Probable disease resistance protein At1g63360"/>
    <property type="match status" value="1"/>
</dbReference>
<feature type="domain" description="Disease resistance R13L4/SHOC-2-like LRR" evidence="10">
    <location>
        <begin position="565"/>
        <end position="876"/>
    </location>
</feature>